<sequence>MQNNWEVQGKLPDNLKCLFDCVVCSLNDICCICVYYYVKDLSLTKTGSGTDEGEVTAATWIFCAAMHEAIGQRPSVNPVSLYSSGPSSVVVGPSQMEDDKEEEDTATLSAVGSVNSEVNSPESSASPPPKRPGKRKRKSNESAVEGLREWCENLERRQTENDDQDRAWLDHSQGQMDKILDQFGRLVYHLTK</sequence>
<evidence type="ECO:0000313" key="2">
    <source>
        <dbReference type="EMBL" id="MEQ2179738.1"/>
    </source>
</evidence>
<feature type="compositionally biased region" description="Low complexity" evidence="1">
    <location>
        <begin position="113"/>
        <end position="125"/>
    </location>
</feature>
<feature type="region of interest" description="Disordered" evidence="1">
    <location>
        <begin position="112"/>
        <end position="145"/>
    </location>
</feature>
<comment type="caution">
    <text evidence="2">The sequence shown here is derived from an EMBL/GenBank/DDBJ whole genome shotgun (WGS) entry which is preliminary data.</text>
</comment>
<organism evidence="2 3">
    <name type="scientific">Goodea atripinnis</name>
    <dbReference type="NCBI Taxonomy" id="208336"/>
    <lineage>
        <taxon>Eukaryota</taxon>
        <taxon>Metazoa</taxon>
        <taxon>Chordata</taxon>
        <taxon>Craniata</taxon>
        <taxon>Vertebrata</taxon>
        <taxon>Euteleostomi</taxon>
        <taxon>Actinopterygii</taxon>
        <taxon>Neopterygii</taxon>
        <taxon>Teleostei</taxon>
        <taxon>Neoteleostei</taxon>
        <taxon>Acanthomorphata</taxon>
        <taxon>Ovalentaria</taxon>
        <taxon>Atherinomorphae</taxon>
        <taxon>Cyprinodontiformes</taxon>
        <taxon>Goodeidae</taxon>
        <taxon>Goodea</taxon>
    </lineage>
</organism>
<protein>
    <submittedName>
        <fullName evidence="2">Uncharacterized protein</fullName>
    </submittedName>
</protein>
<dbReference type="EMBL" id="JAHRIO010063857">
    <property type="protein sequence ID" value="MEQ2179738.1"/>
    <property type="molecule type" value="Genomic_DNA"/>
</dbReference>
<evidence type="ECO:0000313" key="3">
    <source>
        <dbReference type="Proteomes" id="UP001476798"/>
    </source>
</evidence>
<dbReference type="Proteomes" id="UP001476798">
    <property type="component" value="Unassembled WGS sequence"/>
</dbReference>
<gene>
    <name evidence="2" type="ORF">GOODEAATRI_028284</name>
</gene>
<keyword evidence="3" id="KW-1185">Reference proteome</keyword>
<name>A0ABV0P8F7_9TELE</name>
<accession>A0ABV0P8F7</accession>
<reference evidence="2 3" key="1">
    <citation type="submission" date="2021-06" db="EMBL/GenBank/DDBJ databases">
        <authorList>
            <person name="Palmer J.M."/>
        </authorList>
    </citation>
    <scope>NUCLEOTIDE SEQUENCE [LARGE SCALE GENOMIC DNA]</scope>
    <source>
        <strain evidence="2 3">GA_2019</strain>
        <tissue evidence="2">Muscle</tissue>
    </source>
</reference>
<proteinExistence type="predicted"/>
<evidence type="ECO:0000256" key="1">
    <source>
        <dbReference type="SAM" id="MobiDB-lite"/>
    </source>
</evidence>